<evidence type="ECO:0000256" key="2">
    <source>
        <dbReference type="SAM" id="SignalP"/>
    </source>
</evidence>
<reference evidence="3 4" key="1">
    <citation type="journal article" date="2006" name="Proc. Natl. Acad. Sci. U.S.A.">
        <title>Evolution of sensory complexity recorded in a myxobacterial genome.</title>
        <authorList>
            <person name="Goldman B.S."/>
            <person name="Nierman W.C."/>
            <person name="Kaiser D."/>
            <person name="Slater S.C."/>
            <person name="Durkin A.S."/>
            <person name="Eisen J.A."/>
            <person name="Ronning C.M."/>
            <person name="Barbazuk W.B."/>
            <person name="Blanchard M."/>
            <person name="Field C."/>
            <person name="Halling C."/>
            <person name="Hinkle G."/>
            <person name="Iartchuk O."/>
            <person name="Kim H.S."/>
            <person name="Mackenzie C."/>
            <person name="Madupu R."/>
            <person name="Miller N."/>
            <person name="Shvartsbeyn A."/>
            <person name="Sullivan S.A."/>
            <person name="Vaudin M."/>
            <person name="Wiegand R."/>
            <person name="Kaplan H.B."/>
        </authorList>
    </citation>
    <scope>NUCLEOTIDE SEQUENCE [LARGE SCALE GENOMIC DNA]</scope>
    <source>
        <strain evidence="4">DK1622</strain>
    </source>
</reference>
<dbReference type="eggNOG" id="COG1262">
    <property type="taxonomic scope" value="Bacteria"/>
</dbReference>
<keyword evidence="2" id="KW-0732">Signal</keyword>
<dbReference type="EnsemblBacteria" id="ABF92508">
    <property type="protein sequence ID" value="ABF92508"/>
    <property type="gene ID" value="MXAN_5414"/>
</dbReference>
<evidence type="ECO:0000313" key="4">
    <source>
        <dbReference type="Proteomes" id="UP000002402"/>
    </source>
</evidence>
<dbReference type="OrthoDB" id="3685584at2"/>
<evidence type="ECO:0000313" key="3">
    <source>
        <dbReference type="EMBL" id="ABF92508.1"/>
    </source>
</evidence>
<keyword evidence="4" id="KW-1185">Reference proteome</keyword>
<dbReference type="HOGENOM" id="CLU_283674_0_0_7"/>
<evidence type="ECO:0000256" key="1">
    <source>
        <dbReference type="SAM" id="MobiDB-lite"/>
    </source>
</evidence>
<feature type="region of interest" description="Disordered" evidence="1">
    <location>
        <begin position="193"/>
        <end position="217"/>
    </location>
</feature>
<dbReference type="EMBL" id="CP000113">
    <property type="protein sequence ID" value="ABF92508.1"/>
    <property type="molecule type" value="Genomic_DNA"/>
</dbReference>
<dbReference type="Proteomes" id="UP000002402">
    <property type="component" value="Chromosome"/>
</dbReference>
<feature type="chain" id="PRO_5004188256" evidence="2">
    <location>
        <begin position="32"/>
        <end position="1097"/>
    </location>
</feature>
<organism evidence="3 4">
    <name type="scientific">Myxococcus xanthus (strain DK1622)</name>
    <dbReference type="NCBI Taxonomy" id="246197"/>
    <lineage>
        <taxon>Bacteria</taxon>
        <taxon>Pseudomonadati</taxon>
        <taxon>Myxococcota</taxon>
        <taxon>Myxococcia</taxon>
        <taxon>Myxococcales</taxon>
        <taxon>Cystobacterineae</taxon>
        <taxon>Myxococcaceae</taxon>
        <taxon>Myxococcus</taxon>
    </lineage>
</organism>
<accession>Q1D1B2</accession>
<feature type="compositionally biased region" description="Acidic residues" evidence="1">
    <location>
        <begin position="199"/>
        <end position="213"/>
    </location>
</feature>
<proteinExistence type="predicted"/>
<sequence length="1097" mass="115906">MFKRRRSQRPWMSRCSPLGLALVVTFLLAGACGDTTPEEDNPDTFTAKSPHEDLDSLVWEPQFEPDYNNLQPQPWVEVVTEAQARNVVVRPDTLIFPKADHPEVLLWEEGKVVVAAPSDGPGANPLGFARRVVSVTEVDDTLVVETEAVALQDIVTGEMQFTFDYSEVQTVDISKLDLDWAARHLYVDANIMSPRAEGNPDDEPLPEAEEEGDPALPGDPFLGSIWNAITAVGDALGGAAKAVAAAAVDVWKAVTVEGITTGVEIKPEIKNNYSSALFKLEYEKSFNEAGKTPIKLSLKGTGNSSVDYSFNPGVQVGVKVPPILGGSQSTSMWLNVDSKSRLKLDVEAILNAKIESADGLTGKKLQDKLAERTKFAEDVLAQAKQKYLGHPDMRPAGGWKRNILVTKPAVQTIFAGPVPVVLTQTLQVDLECGFEAKAGVKANVSFEHNTTFKFEARYENGEVTTTPAQFEKKKNTDITVTGEGSLVVVCGLIPRINVYVYDALGMNAGVRASLVASAKYASRCEAKKPKADITLGLDGNLGVQVGGRIQPPGTSYLGSSGVDLGWDIGPLEVYNHQFKLLEMKFSLNDGLGYCSNTCGNGVRDGSETGLDCGGGSCSACAEGKKCLVNSDCALGYCNAGKCSAANHCANGVVDGDETGIDCGGSKCKPCGNKQGCIRPEDCASGYCKKPVASGVDFGTCVQNHCNTGVKDADESGIDCGGNDCAKCKVKARCAVAGDCESEISDGTFCVPTRCKDRMKSGDETDVDCGGSICARCGSGKKCKQNSDCVLQQEGYQMYCAPIPVIGPVCFGAQCNNGEKNWDESDVDCGGPCAPCSRGKVCLQQSDCAAGLECDTSTSPHRCVSFLCDAGQYLSNGVCVDVGIGYWSPANSNARNACTNAPANAVYTSPTAAQANCPWTCKPGYLRDATGTKCEKNDTVQVLTCGDDEVAVGIHGREGAWLDALGMRCARFDSGRIIGAATSAPAIGGTNGDSFTLDCAAGEVVQKVTGINGWASGAPNQTWCSAQNLSTIVLSCRNLKTGTLTVMPKVGGKNDGCTVGNLPEYSFGCGANGYLRGLVVDSANTSMYVGYVLDRSCR</sequence>
<dbReference type="PROSITE" id="PS51257">
    <property type="entry name" value="PROKAR_LIPOPROTEIN"/>
    <property type="match status" value="1"/>
</dbReference>
<name>Q1D1B2_MYXXD</name>
<dbReference type="AlphaFoldDB" id="Q1D1B2"/>
<protein>
    <submittedName>
        <fullName evidence="3">Lipoprotein</fullName>
    </submittedName>
</protein>
<gene>
    <name evidence="3" type="ordered locus">MXAN_5414</name>
</gene>
<dbReference type="KEGG" id="mxa:MXAN_5414"/>
<keyword evidence="3" id="KW-0449">Lipoprotein</keyword>
<feature type="signal peptide" evidence="2">
    <location>
        <begin position="1"/>
        <end position="31"/>
    </location>
</feature>